<keyword evidence="4" id="KW-1185">Reference proteome</keyword>
<proteinExistence type="predicted"/>
<reference evidence="3" key="1">
    <citation type="journal article" date="2014" name="Int. J. Syst. Evol. Microbiol.">
        <title>Complete genome sequence of Corynebacterium casei LMG S-19264T (=DSM 44701T), isolated from a smear-ripened cheese.</title>
        <authorList>
            <consortium name="US DOE Joint Genome Institute (JGI-PGF)"/>
            <person name="Walter F."/>
            <person name="Albersmeier A."/>
            <person name="Kalinowski J."/>
            <person name="Ruckert C."/>
        </authorList>
    </citation>
    <scope>NUCLEOTIDE SEQUENCE</scope>
    <source>
        <strain evidence="3">JCM 4234</strain>
    </source>
</reference>
<evidence type="ECO:0000256" key="1">
    <source>
        <dbReference type="SAM" id="MobiDB-lite"/>
    </source>
</evidence>
<keyword evidence="2" id="KW-0812">Transmembrane</keyword>
<dbReference type="Proteomes" id="UP000653493">
    <property type="component" value="Unassembled WGS sequence"/>
</dbReference>
<organism evidence="3 4">
    <name type="scientific">Streptomyces griseoviridis</name>
    <dbReference type="NCBI Taxonomy" id="45398"/>
    <lineage>
        <taxon>Bacteria</taxon>
        <taxon>Bacillati</taxon>
        <taxon>Actinomycetota</taxon>
        <taxon>Actinomycetes</taxon>
        <taxon>Kitasatosporales</taxon>
        <taxon>Streptomycetaceae</taxon>
        <taxon>Streptomyces</taxon>
    </lineage>
</organism>
<accession>A0A918GIA7</accession>
<dbReference type="AlphaFoldDB" id="A0A918GIA7"/>
<comment type="caution">
    <text evidence="3">The sequence shown here is derived from an EMBL/GenBank/DDBJ whole genome shotgun (WGS) entry which is preliminary data.</text>
</comment>
<evidence type="ECO:0000313" key="3">
    <source>
        <dbReference type="EMBL" id="GGS40315.1"/>
    </source>
</evidence>
<name>A0A918GIA7_STRGD</name>
<evidence type="ECO:0000256" key="2">
    <source>
        <dbReference type="SAM" id="Phobius"/>
    </source>
</evidence>
<feature type="compositionally biased region" description="Low complexity" evidence="1">
    <location>
        <begin position="353"/>
        <end position="377"/>
    </location>
</feature>
<reference evidence="3" key="2">
    <citation type="submission" date="2020-09" db="EMBL/GenBank/DDBJ databases">
        <authorList>
            <person name="Sun Q."/>
            <person name="Ohkuma M."/>
        </authorList>
    </citation>
    <scope>NUCLEOTIDE SEQUENCE</scope>
    <source>
        <strain evidence="3">JCM 4234</strain>
    </source>
</reference>
<feature type="transmembrane region" description="Helical" evidence="2">
    <location>
        <begin position="20"/>
        <end position="38"/>
    </location>
</feature>
<feature type="region of interest" description="Disordered" evidence="1">
    <location>
        <begin position="316"/>
        <end position="383"/>
    </location>
</feature>
<keyword evidence="2" id="KW-1133">Transmembrane helix</keyword>
<evidence type="ECO:0000313" key="4">
    <source>
        <dbReference type="Proteomes" id="UP000653493"/>
    </source>
</evidence>
<gene>
    <name evidence="3" type="ORF">GCM10010238_32370</name>
</gene>
<sequence>MRNTDPFVWFRQHSDAVFRWLGVVGLVVLVFVLLRLWAMRWGGWGAWAARLRREFALTAAAFAAPVRSWRAHRRTLRLLTRRLRDPATWRDAERALAAADGAGGRPYAVLVGAGSVAVLLAGPDAPGPWTAGRAGLPTVTVRPGGTRPVVVALGAQQHAGEPMCVFLDLAAGPPVLCVDGDDRASRALLQALSAQLDVRLPRGHVTVAEGVHRDHPGPPVRTAYRTARDTPRRFGVTPVLVATGLPDPLPPELAEPPGEDPVLRVLVLGEARGYTRRLLTDRYGRVAVTGTPLLPRCDALGRAVARALDALPPVLPPAPSARSAAADLVEDSDLVETEEETAAAERARPVPEPAGVAGAPAASAAPSLPRRSEPAPATERTAT</sequence>
<keyword evidence="2" id="KW-0472">Membrane</keyword>
<dbReference type="EMBL" id="BMSL01000007">
    <property type="protein sequence ID" value="GGS40315.1"/>
    <property type="molecule type" value="Genomic_DNA"/>
</dbReference>
<protein>
    <submittedName>
        <fullName evidence="3">Uncharacterized protein</fullName>
    </submittedName>
</protein>
<feature type="compositionally biased region" description="Acidic residues" evidence="1">
    <location>
        <begin position="328"/>
        <end position="342"/>
    </location>
</feature>